<dbReference type="SUPFAM" id="SSF52540">
    <property type="entry name" value="P-loop containing nucleoside triphosphate hydrolases"/>
    <property type="match status" value="1"/>
</dbReference>
<dbReference type="AlphaFoldDB" id="A0A1T4XQP5"/>
<dbReference type="InterPro" id="IPR027417">
    <property type="entry name" value="P-loop_NTPase"/>
</dbReference>
<evidence type="ECO:0000313" key="1">
    <source>
        <dbReference type="EMBL" id="SKA91441.1"/>
    </source>
</evidence>
<organism evidence="1 2">
    <name type="scientific">Caloramator quimbayensis</name>
    <dbReference type="NCBI Taxonomy" id="1147123"/>
    <lineage>
        <taxon>Bacteria</taxon>
        <taxon>Bacillati</taxon>
        <taxon>Bacillota</taxon>
        <taxon>Clostridia</taxon>
        <taxon>Eubacteriales</taxon>
        <taxon>Clostridiaceae</taxon>
        <taxon>Caloramator</taxon>
    </lineage>
</organism>
<dbReference type="Gene3D" id="3.40.50.300">
    <property type="entry name" value="P-loop containing nucleotide triphosphate hydrolases"/>
    <property type="match status" value="1"/>
</dbReference>
<dbReference type="OrthoDB" id="581132at2"/>
<reference evidence="2" key="1">
    <citation type="submission" date="2017-02" db="EMBL/GenBank/DDBJ databases">
        <authorList>
            <person name="Varghese N."/>
            <person name="Submissions S."/>
        </authorList>
    </citation>
    <scope>NUCLEOTIDE SEQUENCE [LARGE SCALE GENOMIC DNA]</scope>
    <source>
        <strain evidence="2">USBA 833</strain>
    </source>
</reference>
<name>A0A1T4XQP5_9CLOT</name>
<proteinExistence type="predicted"/>
<evidence type="ECO:0000313" key="2">
    <source>
        <dbReference type="Proteomes" id="UP000190105"/>
    </source>
</evidence>
<keyword evidence="2" id="KW-1185">Reference proteome</keyword>
<dbReference type="RefSeq" id="WP_078696705.1">
    <property type="nucleotide sequence ID" value="NZ_FUYH01000011.1"/>
</dbReference>
<sequence length="821" mass="95702">MKLTFDRLPIDHKPDSTEYKYRVLNMGLLNTKHIEQLLYVISHKGYAYKDCATCGTKQADFISQELLTLDFDSGTTVDEVLKQCEEYNLLPMLIYYTFSHTEEHPRFRMIFHLDEVIEDFRLAKTLRLAINELFPDADQIKNVTQIYQGSTKGEYGYNLSHFISPHDVILKACQKIKDGSTNGNFSRNLKRRLYLKKIPSKLVQKHGNSYNNIIGQNGKLDELYTYDFCPVNVIEEEPILNNENYDWDFLNDNCELWRKSNTGEHWITEPELFFFASSLKGKKGSIKRLRQLIDKAIELHPHSYNNAQIRNLENAIKSAKPFFRRCDMLPCPYKSNCKFNTLSQCQPLKRGYVQQVRFNETISLEEGEKQLKQAIETAFTNNSSFTIIKAQTGLGKTTAILDYLKENKKLSVCLAVPTHKLKDELFQKIEQYNLDFEVIPELDISKLEPQEQEQYNKYLIVGNYIECKHILNNSKNPEIMEYVRLTDNFNRGWLDRVIITHKRAFLKSRITNDVLVIDEDILSKSIETVDVDVNDLISLKNLANDSALDDWLNCISDKKGLIQLHPLNRKQVKNIMDKIDDNINFNVYMVLKSRLCYVEDSRVTFVIKHSLPKCKKIIILSATIDDVISRWMVKPMKVDFIEIPRIEQRGQLHQYIDLPSSRHALQEGDLIQNYKRIQNILPKDNMPIITFKKFENQLLKNGFNVVATFGSTEGLNFLEGQDIAVIGTYRTQEIQYLLFAKMLDDTVETRDLETENQVVEYNGFRFHLYTFKHPVVRQVQLYMINSELEQCVGRARILRNNNKVHLVAKLPLEDAIIENIM</sequence>
<dbReference type="EMBL" id="FUYH01000011">
    <property type="protein sequence ID" value="SKA91441.1"/>
    <property type="molecule type" value="Genomic_DNA"/>
</dbReference>
<gene>
    <name evidence="1" type="ORF">SAMN05443428_11159</name>
</gene>
<dbReference type="STRING" id="1147123.SAMN05443428_11159"/>
<dbReference type="Proteomes" id="UP000190105">
    <property type="component" value="Unassembled WGS sequence"/>
</dbReference>
<protein>
    <submittedName>
        <fullName evidence="1">Uncharacterized protein</fullName>
    </submittedName>
</protein>
<accession>A0A1T4XQP5</accession>